<keyword evidence="2" id="KW-1185">Reference proteome</keyword>
<gene>
    <name evidence="1" type="ORF">F7018_03490</name>
</gene>
<dbReference type="RefSeq" id="WP_150898607.1">
    <property type="nucleotide sequence ID" value="NZ_WAAU01000008.1"/>
</dbReference>
<evidence type="ECO:0000313" key="1">
    <source>
        <dbReference type="EMBL" id="KAB1159388.1"/>
    </source>
</evidence>
<proteinExistence type="predicted"/>
<dbReference type="EMBL" id="WAAU01000008">
    <property type="protein sequence ID" value="KAB1159388.1"/>
    <property type="molecule type" value="Genomic_DNA"/>
</dbReference>
<comment type="caution">
    <text evidence="1">The sequence shown here is derived from an EMBL/GenBank/DDBJ whole genome shotgun (WGS) entry which is preliminary data.</text>
</comment>
<evidence type="ECO:0000313" key="2">
    <source>
        <dbReference type="Proteomes" id="UP000467305"/>
    </source>
</evidence>
<accession>A0A7J5AP45</accession>
<dbReference type="AlphaFoldDB" id="A0A7J5AP45"/>
<name>A0A7J5AP45_9FLAO</name>
<dbReference type="Proteomes" id="UP000467305">
    <property type="component" value="Unassembled WGS sequence"/>
</dbReference>
<reference evidence="1 2" key="1">
    <citation type="submission" date="2019-09" db="EMBL/GenBank/DDBJ databases">
        <authorList>
            <person name="Cao W.R."/>
        </authorList>
    </citation>
    <scope>NUCLEOTIDE SEQUENCE [LARGE SCALE GENOMIC DNA]</scope>
    <source>
        <strain evidence="2">a4</strain>
    </source>
</reference>
<protein>
    <submittedName>
        <fullName evidence="1">Uncharacterized protein</fullName>
    </submittedName>
</protein>
<sequence length="216" mass="26235">MLNNKRIREHLEFEMNLNLNQYKSIQNKHQLLLDLEKRISTFDFNIYKYKIEKTLISNIEQWGNILAKIEAVPKLDALLFEYDTTWWKSRQAHTYGIYDWKSYKLSEEEVDLDLQYEILEELEHHPSFLLEFYDSFSFLDDDDEIEKKYVLEDNEYWDLKGFDELHDFLYFKGCIAIHDVLIELQKKGLFDQFNFRHQAMILIGEHDMGERCLLII</sequence>
<organism evidence="1 2">
    <name type="scientific">Tenacibaculum aiptasiae</name>
    <dbReference type="NCBI Taxonomy" id="426481"/>
    <lineage>
        <taxon>Bacteria</taxon>
        <taxon>Pseudomonadati</taxon>
        <taxon>Bacteroidota</taxon>
        <taxon>Flavobacteriia</taxon>
        <taxon>Flavobacteriales</taxon>
        <taxon>Flavobacteriaceae</taxon>
        <taxon>Tenacibaculum</taxon>
    </lineage>
</organism>
<dbReference type="OrthoDB" id="665951at2"/>